<dbReference type="EMBL" id="JAOZFE010000012">
    <property type="protein sequence ID" value="MCW0953850.1"/>
    <property type="molecule type" value="Genomic_DNA"/>
</dbReference>
<feature type="domain" description="DUF4097" evidence="3">
    <location>
        <begin position="54"/>
        <end position="223"/>
    </location>
</feature>
<evidence type="ECO:0000313" key="5">
    <source>
        <dbReference type="Proteomes" id="UP001526225"/>
    </source>
</evidence>
<feature type="region of interest" description="Disordered" evidence="1">
    <location>
        <begin position="274"/>
        <end position="294"/>
    </location>
</feature>
<dbReference type="RefSeq" id="WP_213408572.1">
    <property type="nucleotide sequence ID" value="NZ_CP074441.1"/>
</dbReference>
<sequence>MFKLKKPLILGGVLFVAGAAMMVTTVGQSNFDFSWDRGVKLVDVKKTEQKFDNIKTINVNANSGVVRIVEGSEGSVTSWSVDNQKASATQKGDVLSVEAVKNEGLVRGAFLSTPEAFEYSAKITVPAGTKLENLNLTMDDGGVIVQGLNVKHTKVTSGRGGANLSEFTGESLTMTTKDGRLSFDDVKLDKLKVTGRDAYVYGSFVTLAEASNIELRDGNVSLSSVTAPGLQLETGKFEEAFVYVTKSSEEDAYLDENNPFYDYKNELDIDNKKEQEKARKKQEKARAQNKYKKGKQEDALKINLRDGEIKLYDMK</sequence>
<protein>
    <submittedName>
        <fullName evidence="4">DUF4097 domain-containing protein</fullName>
    </submittedName>
</protein>
<feature type="compositionally biased region" description="Basic residues" evidence="1">
    <location>
        <begin position="278"/>
        <end position="293"/>
    </location>
</feature>
<reference evidence="4 5" key="1">
    <citation type="submission" date="2022-10" db="EMBL/GenBank/DDBJ databases">
        <title>Weissella fermenti sp. nov., isolated from fermented cabbage.</title>
        <authorList>
            <person name="Lee J.K."/>
            <person name="Baek J.H."/>
            <person name="Choi D.G."/>
            <person name="Kim J.M."/>
            <person name="Jeon C.O."/>
        </authorList>
    </citation>
    <scope>NUCLEOTIDE SEQUENCE [LARGE SCALE GENOMIC DNA]</scope>
    <source>
        <strain evidence="4 5">KACC 18534</strain>
    </source>
</reference>
<evidence type="ECO:0000256" key="2">
    <source>
        <dbReference type="SAM" id="SignalP"/>
    </source>
</evidence>
<accession>A0ABT3E611</accession>
<name>A0ABT3E611_9LACO</name>
<evidence type="ECO:0000256" key="1">
    <source>
        <dbReference type="SAM" id="MobiDB-lite"/>
    </source>
</evidence>
<dbReference type="Proteomes" id="UP001526225">
    <property type="component" value="Unassembled WGS sequence"/>
</dbReference>
<evidence type="ECO:0000259" key="3">
    <source>
        <dbReference type="Pfam" id="PF13349"/>
    </source>
</evidence>
<dbReference type="Pfam" id="PF13349">
    <property type="entry name" value="DUF4097"/>
    <property type="match status" value="1"/>
</dbReference>
<comment type="caution">
    <text evidence="4">The sequence shown here is derived from an EMBL/GenBank/DDBJ whole genome shotgun (WGS) entry which is preliminary data.</text>
</comment>
<dbReference type="InterPro" id="IPR025164">
    <property type="entry name" value="Toastrack_DUF4097"/>
</dbReference>
<keyword evidence="2" id="KW-0732">Signal</keyword>
<keyword evidence="5" id="KW-1185">Reference proteome</keyword>
<gene>
    <name evidence="4" type="ORF">OIT44_07275</name>
</gene>
<feature type="signal peptide" evidence="2">
    <location>
        <begin position="1"/>
        <end position="22"/>
    </location>
</feature>
<evidence type="ECO:0000313" key="4">
    <source>
        <dbReference type="EMBL" id="MCW0953850.1"/>
    </source>
</evidence>
<proteinExistence type="predicted"/>
<feature type="chain" id="PRO_5045092377" evidence="2">
    <location>
        <begin position="23"/>
        <end position="315"/>
    </location>
</feature>
<organism evidence="4 5">
    <name type="scientific">Weissella ceti</name>
    <dbReference type="NCBI Taxonomy" id="759620"/>
    <lineage>
        <taxon>Bacteria</taxon>
        <taxon>Bacillati</taxon>
        <taxon>Bacillota</taxon>
        <taxon>Bacilli</taxon>
        <taxon>Lactobacillales</taxon>
        <taxon>Lactobacillaceae</taxon>
        <taxon>Weissella</taxon>
    </lineage>
</organism>